<evidence type="ECO:0000313" key="5">
    <source>
        <dbReference type="EMBL" id="PWO00272.1"/>
    </source>
</evidence>
<organism evidence="5 6">
    <name type="scientific">Tilletiopsis washingtonensis</name>
    <dbReference type="NCBI Taxonomy" id="58919"/>
    <lineage>
        <taxon>Eukaryota</taxon>
        <taxon>Fungi</taxon>
        <taxon>Dikarya</taxon>
        <taxon>Basidiomycota</taxon>
        <taxon>Ustilaginomycotina</taxon>
        <taxon>Exobasidiomycetes</taxon>
        <taxon>Entylomatales</taxon>
        <taxon>Entylomatales incertae sedis</taxon>
        <taxon>Tilletiopsis</taxon>
    </lineage>
</organism>
<keyword evidence="2" id="KW-0131">Cell cycle</keyword>
<dbReference type="RefSeq" id="XP_025600550.1">
    <property type="nucleotide sequence ID" value="XM_025739330.1"/>
</dbReference>
<feature type="region of interest" description="Disordered" evidence="3">
    <location>
        <begin position="424"/>
        <end position="446"/>
    </location>
</feature>
<gene>
    <name evidence="5" type="ORF">FA09DRAFT_180588</name>
</gene>
<accession>A0A316ZFH5</accession>
<name>A0A316ZFH5_9BASI</name>
<dbReference type="InterPro" id="IPR036390">
    <property type="entry name" value="WH_DNA-bd_sf"/>
</dbReference>
<feature type="domain" description="DNA replication factor Cdt1 C-terminal" evidence="4">
    <location>
        <begin position="415"/>
        <end position="538"/>
    </location>
</feature>
<dbReference type="InterPro" id="IPR032054">
    <property type="entry name" value="Cdt1_C"/>
</dbReference>
<evidence type="ECO:0000256" key="2">
    <source>
        <dbReference type="ARBA" id="ARBA00023306"/>
    </source>
</evidence>
<dbReference type="EMBL" id="KZ819285">
    <property type="protein sequence ID" value="PWO00272.1"/>
    <property type="molecule type" value="Genomic_DNA"/>
</dbReference>
<evidence type="ECO:0000259" key="4">
    <source>
        <dbReference type="Pfam" id="PF16679"/>
    </source>
</evidence>
<comment type="similarity">
    <text evidence="1">Belongs to the Cdt1 family.</text>
</comment>
<dbReference type="AlphaFoldDB" id="A0A316ZFH5"/>
<dbReference type="Gene3D" id="1.10.10.1420">
    <property type="entry name" value="DNA replication factor Cdt1, C-terminal WH domain"/>
    <property type="match status" value="1"/>
</dbReference>
<evidence type="ECO:0000313" key="6">
    <source>
        <dbReference type="Proteomes" id="UP000245946"/>
    </source>
</evidence>
<protein>
    <recommendedName>
        <fullName evidence="4">DNA replication factor Cdt1 C-terminal domain-containing protein</fullName>
    </recommendedName>
</protein>
<feature type="region of interest" description="Disordered" evidence="3">
    <location>
        <begin position="269"/>
        <end position="313"/>
    </location>
</feature>
<dbReference type="InterPro" id="IPR038090">
    <property type="entry name" value="Cdt1_C_WH_dom_sf"/>
</dbReference>
<evidence type="ECO:0000256" key="1">
    <source>
        <dbReference type="ARBA" id="ARBA00008356"/>
    </source>
</evidence>
<dbReference type="GeneID" id="37266876"/>
<feature type="region of interest" description="Disordered" evidence="3">
    <location>
        <begin position="383"/>
        <end position="409"/>
    </location>
</feature>
<proteinExistence type="inferred from homology"/>
<dbReference type="SUPFAM" id="SSF46785">
    <property type="entry name" value="Winged helix' DNA-binding domain"/>
    <property type="match status" value="1"/>
</dbReference>
<sequence>MLTPRRPRGLPLAPAAPHTAHFMTPSSGPRALVRPRAPLPPSAFAPSSSLPAPALLPFGAAPHYRLAATLPLPPDYATLLALHSALEHALIAHLAVQGPGGSLAPASPISPAGTQDRTVSMHSLLPYATLRPLVERASGRRLGPGELARLLTLWGGPDADDGIGLTLSRVRALDSRGRKSQDWAVGIRVRLLRRRREVTPPLSAFFGAVKAPTTPGRGGGDERAGEAAREGMSVVALWNTGLEARKAAVREKLLGWTGKAHEAWLEQQGFAPQDEPRKQPQSRPSTPEPRPVVEGPGGLLTPGATREGEGNKRASRIVDLGFGTEPSATAAEKSASAGWTRPAPHEELAAWHASFPLELVPPIPASELPALLPSTTIVQPAPARKVAQDPLADEEAASGSTLVPGPAPPVKALTLEERIRAKEAARKGARPVLPARSRVGGPSASYVSDAKRSTMAGFKRRSTLSRLSAIAEGVYLLFTSSLPAAGTYGGARSGMLPLADVLGSVTKSSPVALSRAEAREALDMLRDLAPGFLGLSSVGGREWACLEGRELREVREKIREELAAI</sequence>
<dbReference type="OrthoDB" id="3366139at2759"/>
<reference evidence="5 6" key="1">
    <citation type="journal article" date="2018" name="Mol. Biol. Evol.">
        <title>Broad Genomic Sampling Reveals a Smut Pathogenic Ancestry of the Fungal Clade Ustilaginomycotina.</title>
        <authorList>
            <person name="Kijpornyongpan T."/>
            <person name="Mondo S.J."/>
            <person name="Barry K."/>
            <person name="Sandor L."/>
            <person name="Lee J."/>
            <person name="Lipzen A."/>
            <person name="Pangilinan J."/>
            <person name="LaButti K."/>
            <person name="Hainaut M."/>
            <person name="Henrissat B."/>
            <person name="Grigoriev I.V."/>
            <person name="Spatafora J.W."/>
            <person name="Aime M.C."/>
        </authorList>
    </citation>
    <scope>NUCLEOTIDE SEQUENCE [LARGE SCALE GENOMIC DNA]</scope>
    <source>
        <strain evidence="5 6">MCA 4186</strain>
    </source>
</reference>
<evidence type="ECO:0000256" key="3">
    <source>
        <dbReference type="SAM" id="MobiDB-lite"/>
    </source>
</evidence>
<dbReference type="Pfam" id="PF16679">
    <property type="entry name" value="CDT1_C"/>
    <property type="match status" value="1"/>
</dbReference>
<dbReference type="Proteomes" id="UP000245946">
    <property type="component" value="Unassembled WGS sequence"/>
</dbReference>
<keyword evidence="6" id="KW-1185">Reference proteome</keyword>
<feature type="region of interest" description="Disordered" evidence="3">
    <location>
        <begin position="1"/>
        <end position="30"/>
    </location>
</feature>